<organism evidence="9 10">
    <name type="scientific">Elstera litoralis</name>
    <dbReference type="NCBI Taxonomy" id="552518"/>
    <lineage>
        <taxon>Bacteria</taxon>
        <taxon>Pseudomonadati</taxon>
        <taxon>Pseudomonadota</taxon>
        <taxon>Alphaproteobacteria</taxon>
        <taxon>Rhodospirillales</taxon>
        <taxon>Rhodospirillaceae</taxon>
        <taxon>Elstera</taxon>
    </lineage>
</organism>
<feature type="domain" description="S1 motif" evidence="8">
    <location>
        <begin position="194"/>
        <end position="262"/>
    </location>
</feature>
<gene>
    <name evidence="9" type="ORF">VZ95_13200</name>
</gene>
<comment type="caution">
    <text evidence="9">The sequence shown here is derived from an EMBL/GenBank/DDBJ whole genome shotgun (WGS) entry which is preliminary data.</text>
</comment>
<dbReference type="GO" id="GO:0003729">
    <property type="term" value="F:mRNA binding"/>
    <property type="evidence" value="ECO:0007669"/>
    <property type="project" value="TreeGrafter"/>
</dbReference>
<sequence length="353" mass="38768">MTTSESFAALLEESLGTGDNLEGTVVKGTIIAIENDFALIDVGLKSEGRVPLREFAAPGLPVELKPGDTVEVYLERMEDKNGEASLSREKARREEAWNVLERAFTEQQRVTGIIFGRVKGGFTVDLSGAVAFLPGSQVDIRPVRDITPLMGSPQPFQILKMDRRRGNIVVSRRAVLEESRAEARSELVASLKEGQILQGVVKNITDYGAFVDLGGVDGLLHVTDIAWRRINHPSEALTIGQSVNVQVIRFNSETQRISLGMKQLEADPWEGVAAKYPMGAKFNGRVTNITDYGAFVELEPGIEGLVHVSEMSWTKKNVHPGKIVSTSQEVEVMVLDVDPVKRRISLGLKQCMD</sequence>
<dbReference type="OrthoDB" id="9804077at2"/>
<evidence type="ECO:0000256" key="6">
    <source>
        <dbReference type="ARBA" id="ARBA00035293"/>
    </source>
</evidence>
<dbReference type="InterPro" id="IPR012340">
    <property type="entry name" value="NA-bd_OB-fold"/>
</dbReference>
<dbReference type="InterPro" id="IPR035104">
    <property type="entry name" value="Ribosomal_protein_S1-like"/>
</dbReference>
<dbReference type="GO" id="GO:0006412">
    <property type="term" value="P:translation"/>
    <property type="evidence" value="ECO:0007669"/>
    <property type="project" value="TreeGrafter"/>
</dbReference>
<evidence type="ECO:0000256" key="2">
    <source>
        <dbReference type="ARBA" id="ARBA00022737"/>
    </source>
</evidence>
<evidence type="ECO:0000256" key="7">
    <source>
        <dbReference type="ARBA" id="ARBA00035517"/>
    </source>
</evidence>
<dbReference type="Pfam" id="PF00575">
    <property type="entry name" value="S1"/>
    <property type="match status" value="4"/>
</dbReference>
<evidence type="ECO:0000256" key="1">
    <source>
        <dbReference type="ARBA" id="ARBA00006767"/>
    </source>
</evidence>
<keyword evidence="3" id="KW-0694">RNA-binding</keyword>
<feature type="domain" description="S1 motif" evidence="8">
    <location>
        <begin position="23"/>
        <end position="89"/>
    </location>
</feature>
<evidence type="ECO:0000259" key="8">
    <source>
        <dbReference type="PROSITE" id="PS50126"/>
    </source>
</evidence>
<dbReference type="GO" id="GO:0003735">
    <property type="term" value="F:structural constituent of ribosome"/>
    <property type="evidence" value="ECO:0007669"/>
    <property type="project" value="TreeGrafter"/>
</dbReference>
<proteinExistence type="inferred from homology"/>
<name>A0A0F3IRJ8_9PROT</name>
<evidence type="ECO:0000313" key="9">
    <source>
        <dbReference type="EMBL" id="KJV09168.1"/>
    </source>
</evidence>
<dbReference type="RefSeq" id="WP_045776262.1">
    <property type="nucleotide sequence ID" value="NZ_LAJY01000344.1"/>
</dbReference>
<dbReference type="InterPro" id="IPR003029">
    <property type="entry name" value="S1_domain"/>
</dbReference>
<dbReference type="GO" id="GO:0022627">
    <property type="term" value="C:cytosolic small ribosomal subunit"/>
    <property type="evidence" value="ECO:0007669"/>
    <property type="project" value="TreeGrafter"/>
</dbReference>
<evidence type="ECO:0000256" key="3">
    <source>
        <dbReference type="ARBA" id="ARBA00022884"/>
    </source>
</evidence>
<evidence type="ECO:0000256" key="4">
    <source>
        <dbReference type="ARBA" id="ARBA00022980"/>
    </source>
</evidence>
<dbReference type="CDD" id="cd04465">
    <property type="entry name" value="S1_RPS1_repeat_ec2_hs2"/>
    <property type="match status" value="1"/>
</dbReference>
<dbReference type="InterPro" id="IPR050437">
    <property type="entry name" value="Ribos_protein_bS1-like"/>
</dbReference>
<keyword evidence="10" id="KW-1185">Reference proteome</keyword>
<dbReference type="SUPFAM" id="SSF50249">
    <property type="entry name" value="Nucleic acid-binding proteins"/>
    <property type="match status" value="4"/>
</dbReference>
<dbReference type="CDD" id="cd05688">
    <property type="entry name" value="S1_RPS1_repeat_ec3"/>
    <property type="match status" value="1"/>
</dbReference>
<dbReference type="CDD" id="cd05687">
    <property type="entry name" value="S1_RPS1_repeat_ec1_hs1"/>
    <property type="match status" value="1"/>
</dbReference>
<comment type="similarity">
    <text evidence="1">Belongs to the bacterial ribosomal protein bS1 family.</text>
</comment>
<dbReference type="Proteomes" id="UP000033774">
    <property type="component" value="Unassembled WGS sequence"/>
</dbReference>
<dbReference type="AlphaFoldDB" id="A0A0F3IRJ8"/>
<dbReference type="Gene3D" id="2.40.50.140">
    <property type="entry name" value="Nucleic acid-binding proteins"/>
    <property type="match status" value="3"/>
</dbReference>
<evidence type="ECO:0000313" key="10">
    <source>
        <dbReference type="Proteomes" id="UP000033774"/>
    </source>
</evidence>
<feature type="domain" description="S1 motif" evidence="8">
    <location>
        <begin position="107"/>
        <end position="173"/>
    </location>
</feature>
<dbReference type="SMART" id="SM00316">
    <property type="entry name" value="S1"/>
    <property type="match status" value="4"/>
</dbReference>
<accession>A0A0F3IRJ8</accession>
<dbReference type="FunFam" id="2.40.50.140:FF:000011">
    <property type="entry name" value="30S ribosomal protein S1"/>
    <property type="match status" value="1"/>
</dbReference>
<dbReference type="FunFam" id="2.40.50.140:FF:000018">
    <property type="entry name" value="30S ribosomal protein S1"/>
    <property type="match status" value="1"/>
</dbReference>
<feature type="non-terminal residue" evidence="9">
    <location>
        <position position="353"/>
    </location>
</feature>
<dbReference type="EMBL" id="LAJY01000344">
    <property type="protein sequence ID" value="KJV09168.1"/>
    <property type="molecule type" value="Genomic_DNA"/>
</dbReference>
<dbReference type="PANTHER" id="PTHR10724">
    <property type="entry name" value="30S RIBOSOMAL PROTEIN S1"/>
    <property type="match status" value="1"/>
</dbReference>
<keyword evidence="5" id="KW-0687">Ribonucleoprotein</keyword>
<dbReference type="PROSITE" id="PS50126">
    <property type="entry name" value="S1"/>
    <property type="match status" value="4"/>
</dbReference>
<reference evidence="9 10" key="1">
    <citation type="submission" date="2015-03" db="EMBL/GenBank/DDBJ databases">
        <title>Draft genome sequence of Elstera litoralis.</title>
        <authorList>
            <person name="Rahalkar M.C."/>
            <person name="Dhakephalkar P.K."/>
            <person name="Pore S.D."/>
            <person name="Arora P."/>
            <person name="Kapse N.G."/>
            <person name="Pandit P.S."/>
        </authorList>
    </citation>
    <scope>NUCLEOTIDE SEQUENCE [LARGE SCALE GENOMIC DNA]</scope>
    <source>
        <strain evidence="9 10">Dia-1</strain>
    </source>
</reference>
<dbReference type="PRINTS" id="PR00681">
    <property type="entry name" value="RIBOSOMALS1"/>
</dbReference>
<keyword evidence="4 9" id="KW-0689">Ribosomal protein</keyword>
<evidence type="ECO:0000256" key="5">
    <source>
        <dbReference type="ARBA" id="ARBA00023274"/>
    </source>
</evidence>
<keyword evidence="2" id="KW-0677">Repeat</keyword>
<protein>
    <recommendedName>
        <fullName evidence="6">Small ribosomal subunit protein bS1</fullName>
    </recommendedName>
    <alternativeName>
        <fullName evidence="7">30S ribosomal protein S1</fullName>
    </alternativeName>
</protein>
<feature type="domain" description="S1 motif" evidence="8">
    <location>
        <begin position="279"/>
        <end position="349"/>
    </location>
</feature>
<dbReference type="PANTHER" id="PTHR10724:SF7">
    <property type="entry name" value="SMALL RIBOSOMAL SUBUNIT PROTEIN BS1C"/>
    <property type="match status" value="1"/>
</dbReference>